<dbReference type="AlphaFoldDB" id="A0A261EXL8"/>
<dbReference type="Proteomes" id="UP000216725">
    <property type="component" value="Unassembled WGS sequence"/>
</dbReference>
<organism evidence="2 3">
    <name type="scientific">Pseudoscardovia radai</name>
    <dbReference type="NCBI Taxonomy" id="987066"/>
    <lineage>
        <taxon>Bacteria</taxon>
        <taxon>Bacillati</taxon>
        <taxon>Actinomycetota</taxon>
        <taxon>Actinomycetes</taxon>
        <taxon>Bifidobacteriales</taxon>
        <taxon>Bifidobacteriaceae</taxon>
        <taxon>Pseudoscardovia</taxon>
    </lineage>
</organism>
<sequence>MAKTDMQRRRAALVKKAMEAKRREYERDMRVTEGIVSAFLDYRAALDALRRRVAESGKARRDVLGVLEGVGDVPGGEAALIFAAPSDTSAGDMGGDDAMPSGAAQGGAMPGPRATECVESPYAVQCGGGL</sequence>
<evidence type="ECO:0000313" key="2">
    <source>
        <dbReference type="EMBL" id="OZG51602.1"/>
    </source>
</evidence>
<dbReference type="RefSeq" id="WP_094660817.1">
    <property type="nucleotide sequence ID" value="NZ_MWWR01000007.1"/>
</dbReference>
<gene>
    <name evidence="2" type="ORF">PSRA_0999</name>
</gene>
<reference evidence="2 3" key="1">
    <citation type="journal article" date="2017" name="BMC Genomics">
        <title>Comparative genomic and phylogenomic analyses of the Bifidobacteriaceae family.</title>
        <authorList>
            <person name="Lugli G.A."/>
            <person name="Milani C."/>
            <person name="Turroni F."/>
            <person name="Duranti S."/>
            <person name="Mancabelli L."/>
            <person name="Mangifesta M."/>
            <person name="Ferrario C."/>
            <person name="Modesto M."/>
            <person name="Mattarelli P."/>
            <person name="Jiri K."/>
            <person name="van Sinderen D."/>
            <person name="Ventura M."/>
        </authorList>
    </citation>
    <scope>NUCLEOTIDE SEQUENCE [LARGE SCALE GENOMIC DNA]</scope>
    <source>
        <strain evidence="2 3">DSM 24742</strain>
    </source>
</reference>
<proteinExistence type="predicted"/>
<comment type="caution">
    <text evidence="2">The sequence shown here is derived from an EMBL/GenBank/DDBJ whole genome shotgun (WGS) entry which is preliminary data.</text>
</comment>
<dbReference type="EMBL" id="MWWR01000007">
    <property type="protein sequence ID" value="OZG51602.1"/>
    <property type="molecule type" value="Genomic_DNA"/>
</dbReference>
<name>A0A261EXL8_9BIFI</name>
<accession>A0A261EXL8</accession>
<feature type="region of interest" description="Disordered" evidence="1">
    <location>
        <begin position="89"/>
        <end position="112"/>
    </location>
</feature>
<evidence type="ECO:0000256" key="1">
    <source>
        <dbReference type="SAM" id="MobiDB-lite"/>
    </source>
</evidence>
<protein>
    <submittedName>
        <fullName evidence="2">Uncharacterized protein</fullName>
    </submittedName>
</protein>
<evidence type="ECO:0000313" key="3">
    <source>
        <dbReference type="Proteomes" id="UP000216725"/>
    </source>
</evidence>
<keyword evidence="3" id="KW-1185">Reference proteome</keyword>